<evidence type="ECO:0000313" key="7">
    <source>
        <dbReference type="Proteomes" id="UP000291380"/>
    </source>
</evidence>
<dbReference type="EC" id="2.7.7.65" evidence="2"/>
<dbReference type="Gene3D" id="3.30.70.270">
    <property type="match status" value="1"/>
</dbReference>
<evidence type="ECO:0000256" key="4">
    <source>
        <dbReference type="SAM" id="Phobius"/>
    </source>
</evidence>
<dbReference type="InterPro" id="IPR043128">
    <property type="entry name" value="Rev_trsase/Diguanyl_cyclase"/>
</dbReference>
<dbReference type="InterPro" id="IPR000160">
    <property type="entry name" value="GGDEF_dom"/>
</dbReference>
<protein>
    <recommendedName>
        <fullName evidence="2">diguanylate cyclase</fullName>
        <ecNumber evidence="2">2.7.7.65</ecNumber>
    </recommendedName>
</protein>
<dbReference type="EMBL" id="SJOA01000014">
    <property type="protein sequence ID" value="TCB58062.1"/>
    <property type="molecule type" value="Genomic_DNA"/>
</dbReference>
<reference evidence="6 7" key="1">
    <citation type="submission" date="2019-02" db="EMBL/GenBank/DDBJ databases">
        <title>High diversity of culturable Acinetobacter species in natural soil and water ecosystems.</title>
        <authorList>
            <person name="Radolfova-Krizova L."/>
            <person name="Nemec A."/>
        </authorList>
    </citation>
    <scope>NUCLEOTIDE SEQUENCE [LARGE SCALE GENOMIC DNA]</scope>
    <source>
        <strain evidence="6 7">ANC 4281</strain>
    </source>
</reference>
<dbReference type="Proteomes" id="UP000291380">
    <property type="component" value="Unassembled WGS sequence"/>
</dbReference>
<feature type="transmembrane region" description="Helical" evidence="4">
    <location>
        <begin position="74"/>
        <end position="96"/>
    </location>
</feature>
<dbReference type="InterPro" id="IPR050469">
    <property type="entry name" value="Diguanylate_Cyclase"/>
</dbReference>
<feature type="domain" description="GGDEF" evidence="5">
    <location>
        <begin position="262"/>
        <end position="395"/>
    </location>
</feature>
<feature type="transmembrane region" description="Helical" evidence="4">
    <location>
        <begin position="197"/>
        <end position="221"/>
    </location>
</feature>
<feature type="transmembrane region" description="Helical" evidence="4">
    <location>
        <begin position="133"/>
        <end position="150"/>
    </location>
</feature>
<dbReference type="PROSITE" id="PS50887">
    <property type="entry name" value="GGDEF"/>
    <property type="match status" value="1"/>
</dbReference>
<dbReference type="SUPFAM" id="SSF55073">
    <property type="entry name" value="Nucleotide cyclase"/>
    <property type="match status" value="1"/>
</dbReference>
<keyword evidence="4" id="KW-0472">Membrane</keyword>
<dbReference type="GO" id="GO:0052621">
    <property type="term" value="F:diguanylate cyclase activity"/>
    <property type="evidence" value="ECO:0007669"/>
    <property type="project" value="UniProtKB-EC"/>
</dbReference>
<comment type="caution">
    <text evidence="6">The sequence shown here is derived from an EMBL/GenBank/DDBJ whole genome shotgun (WGS) entry which is preliminary data.</text>
</comment>
<evidence type="ECO:0000256" key="2">
    <source>
        <dbReference type="ARBA" id="ARBA00012528"/>
    </source>
</evidence>
<feature type="transmembrane region" description="Helical" evidence="4">
    <location>
        <begin position="108"/>
        <end position="127"/>
    </location>
</feature>
<dbReference type="InterPro" id="IPR029787">
    <property type="entry name" value="Nucleotide_cyclase"/>
</dbReference>
<feature type="transmembrane region" description="Helical" evidence="4">
    <location>
        <begin position="157"/>
        <end position="177"/>
    </location>
</feature>
<gene>
    <name evidence="6" type="ORF">E0H85_11200</name>
</gene>
<dbReference type="NCBIfam" id="TIGR00254">
    <property type="entry name" value="GGDEF"/>
    <property type="match status" value="1"/>
</dbReference>
<sequence>MNLFKKIHTLIFHYWGRFRFHILESDNLIINWPNFDKGVLLLIFGAFCQVSAIKWYLVSYFSAENAVWINADFFFIRIISVVMTLIIFIIIVGFSFRYKRNRKFRRFISYFSPMFFGGTMIYAGYTIGIYSPATIAGFINIVLIGLVFYSRKIIYSIAIPALIFIIIISYLTFNGVIRYAPVFSDALTNGEFYHNEFWIGSMAEVYLPILLVSILFFEILLSQWRRREKNIKRMSQTDVLTNVFNRRYIGEQLTALERKKKTAYAVILLDLDHFKLINDQYGHEVGDMVLQRVAAILCATTREQDIVGRFGGEEFILILKEQNLQQAIEIAERCRKIIEQEEIQLETKEILKMSASFGVALSQTTLNKEQTIRLADRALYLAKRQGRNQVRNYLELVNNMPSPIY</sequence>
<accession>A0A4R0EKU3</accession>
<dbReference type="PANTHER" id="PTHR45138">
    <property type="entry name" value="REGULATORY COMPONENTS OF SENSORY TRANSDUCTION SYSTEM"/>
    <property type="match status" value="1"/>
</dbReference>
<evidence type="ECO:0000256" key="3">
    <source>
        <dbReference type="ARBA" id="ARBA00034247"/>
    </source>
</evidence>
<proteinExistence type="predicted"/>
<dbReference type="PANTHER" id="PTHR45138:SF9">
    <property type="entry name" value="DIGUANYLATE CYCLASE DGCM-RELATED"/>
    <property type="match status" value="1"/>
</dbReference>
<feature type="transmembrane region" description="Helical" evidence="4">
    <location>
        <begin position="39"/>
        <end position="62"/>
    </location>
</feature>
<organism evidence="6 7">
    <name type="scientific">Acinetobacter terrae</name>
    <dbReference type="NCBI Taxonomy" id="2731247"/>
    <lineage>
        <taxon>Bacteria</taxon>
        <taxon>Pseudomonadati</taxon>
        <taxon>Pseudomonadota</taxon>
        <taxon>Gammaproteobacteria</taxon>
        <taxon>Moraxellales</taxon>
        <taxon>Moraxellaceae</taxon>
        <taxon>Acinetobacter</taxon>
        <taxon>Acinetobacter Taxon 24</taxon>
    </lineage>
</organism>
<dbReference type="OrthoDB" id="9812260at2"/>
<dbReference type="AlphaFoldDB" id="A0A4R0EKU3"/>
<dbReference type="FunFam" id="3.30.70.270:FF:000001">
    <property type="entry name" value="Diguanylate cyclase domain protein"/>
    <property type="match status" value="1"/>
</dbReference>
<dbReference type="SMART" id="SM00267">
    <property type="entry name" value="GGDEF"/>
    <property type="match status" value="1"/>
</dbReference>
<keyword evidence="4" id="KW-0812">Transmembrane</keyword>
<evidence type="ECO:0000256" key="1">
    <source>
        <dbReference type="ARBA" id="ARBA00001946"/>
    </source>
</evidence>
<evidence type="ECO:0000313" key="6">
    <source>
        <dbReference type="EMBL" id="TCB58062.1"/>
    </source>
</evidence>
<keyword evidence="4" id="KW-1133">Transmembrane helix</keyword>
<dbReference type="CDD" id="cd01949">
    <property type="entry name" value="GGDEF"/>
    <property type="match status" value="1"/>
</dbReference>
<name>A0A4R0EKU3_9GAMM</name>
<comment type="catalytic activity">
    <reaction evidence="3">
        <text>2 GTP = 3',3'-c-di-GMP + 2 diphosphate</text>
        <dbReference type="Rhea" id="RHEA:24898"/>
        <dbReference type="ChEBI" id="CHEBI:33019"/>
        <dbReference type="ChEBI" id="CHEBI:37565"/>
        <dbReference type="ChEBI" id="CHEBI:58805"/>
        <dbReference type="EC" id="2.7.7.65"/>
    </reaction>
</comment>
<comment type="cofactor">
    <cofactor evidence="1">
        <name>Mg(2+)</name>
        <dbReference type="ChEBI" id="CHEBI:18420"/>
    </cofactor>
</comment>
<dbReference type="Pfam" id="PF00990">
    <property type="entry name" value="GGDEF"/>
    <property type="match status" value="1"/>
</dbReference>
<evidence type="ECO:0000259" key="5">
    <source>
        <dbReference type="PROSITE" id="PS50887"/>
    </source>
</evidence>